<evidence type="ECO:0000313" key="3">
    <source>
        <dbReference type="EMBL" id="EXZ45301.1"/>
    </source>
</evidence>
<accession>A0A016BXM5</accession>
<feature type="signal peptide" evidence="1">
    <location>
        <begin position="1"/>
        <end position="21"/>
    </location>
</feature>
<sequence>MKKVRFLLLAAMVAMFTGCQKEVAEQELDNNKPTPTGDTRIIIEGEGMIGPVTRSSDGKVEFEGGYATGAGLYNGDAQPKVAAHPDAGYEVNYFYGGPENELHRYDYAQSGSSTFDVKLKGEDHTFRCGFKEKKRNLTVNTGTGGSVSPAGTNSYRVEKAISITATPDSGYEFAGWTITEGDVTIENPGSPATTATLHNDNSTITANFKSGAELVFTVRASANKIVPMPVLGSGPYIIDYGDGTVAQEVDLRAPGYTQYPGSYHTYSADGEYTVTIKGPAATAFSFRGTRNSDLQYTNPCPAKSILKNTIDISCVTSLENAFSGMKSLESIKCDLFESCKGRVTTCANIFDQCTNLHTIYNGLFEGFDKCTDFSLAFHYTALNSIPANTFRGCSSAVKFNSTFSAIPNILSIPAGLFDDCVNAQEFASTFELLNISTVPERLFAKCVKATFFRGTFRQSHVTTVPGNVFENCRAIENVSSCFENCSWITSLPEMWNTSLYPKIKTYNAFAKNCNKASNYSAVPAAWK</sequence>
<feature type="chain" id="PRO_5001481342" description="PKD domain-containing protein" evidence="1">
    <location>
        <begin position="22"/>
        <end position="527"/>
    </location>
</feature>
<dbReference type="Proteomes" id="UP000022272">
    <property type="component" value="Unassembled WGS sequence"/>
</dbReference>
<dbReference type="InterPro" id="IPR000601">
    <property type="entry name" value="PKD_dom"/>
</dbReference>
<dbReference type="PROSITE" id="PS51257">
    <property type="entry name" value="PROKAR_LIPOPROTEIN"/>
    <property type="match status" value="1"/>
</dbReference>
<evidence type="ECO:0000313" key="4">
    <source>
        <dbReference type="Proteomes" id="UP000022272"/>
    </source>
</evidence>
<organism evidence="3 4">
    <name type="scientific">Bacteroides fragilis str. 2-F-2 #4</name>
    <dbReference type="NCBI Taxonomy" id="1339280"/>
    <lineage>
        <taxon>Bacteria</taxon>
        <taxon>Pseudomonadati</taxon>
        <taxon>Bacteroidota</taxon>
        <taxon>Bacteroidia</taxon>
        <taxon>Bacteroidales</taxon>
        <taxon>Bacteroidaceae</taxon>
        <taxon>Bacteroides</taxon>
    </lineage>
</organism>
<dbReference type="RefSeq" id="WP_005800320.1">
    <property type="nucleotide sequence ID" value="NZ_JGDM01000028.1"/>
</dbReference>
<gene>
    <name evidence="3" type="ORF">M076_1512</name>
</gene>
<keyword evidence="1" id="KW-0732">Signal</keyword>
<evidence type="ECO:0000256" key="1">
    <source>
        <dbReference type="SAM" id="SignalP"/>
    </source>
</evidence>
<reference evidence="3 4" key="1">
    <citation type="submission" date="2014-02" db="EMBL/GenBank/DDBJ databases">
        <authorList>
            <person name="Sears C."/>
            <person name="Carroll K."/>
            <person name="Sack B.R."/>
            <person name="Qadri F."/>
            <person name="Myers L.L."/>
            <person name="Chung G.-T."/>
            <person name="Escheverria P."/>
            <person name="Fraser C.M."/>
            <person name="Sadzewicz L."/>
            <person name="Shefchek K.A."/>
            <person name="Tallon L."/>
            <person name="Das S.P."/>
            <person name="Daugherty S."/>
            <person name="Mongodin E.F."/>
        </authorList>
    </citation>
    <scope>NUCLEOTIDE SEQUENCE [LARGE SCALE GENOMIC DNA]</scope>
    <source>
        <strain evidence="3 4">2-F-2 #4</strain>
    </source>
</reference>
<dbReference type="EMBL" id="JGDM01000028">
    <property type="protein sequence ID" value="EXZ45301.1"/>
    <property type="molecule type" value="Genomic_DNA"/>
</dbReference>
<dbReference type="PROSITE" id="PS50093">
    <property type="entry name" value="PKD"/>
    <property type="match status" value="1"/>
</dbReference>
<feature type="domain" description="PKD" evidence="2">
    <location>
        <begin position="236"/>
        <end position="276"/>
    </location>
</feature>
<dbReference type="Pfam" id="PF18998">
    <property type="entry name" value="Flg_new_2"/>
    <property type="match status" value="1"/>
</dbReference>
<dbReference type="InterPro" id="IPR044060">
    <property type="entry name" value="Bacterial_rp_domain"/>
</dbReference>
<dbReference type="Gene3D" id="3.80.10.10">
    <property type="entry name" value="Ribonuclease Inhibitor"/>
    <property type="match status" value="1"/>
</dbReference>
<dbReference type="AlphaFoldDB" id="A0A016BXM5"/>
<protein>
    <recommendedName>
        <fullName evidence="2">PKD domain-containing protein</fullName>
    </recommendedName>
</protein>
<comment type="caution">
    <text evidence="3">The sequence shown here is derived from an EMBL/GenBank/DDBJ whole genome shotgun (WGS) entry which is preliminary data.</text>
</comment>
<dbReference type="GeneID" id="60369229"/>
<proteinExistence type="predicted"/>
<evidence type="ECO:0000259" key="2">
    <source>
        <dbReference type="PROSITE" id="PS50093"/>
    </source>
</evidence>
<dbReference type="InterPro" id="IPR032675">
    <property type="entry name" value="LRR_dom_sf"/>
</dbReference>
<dbReference type="PATRIC" id="fig|1339280.3.peg.1457"/>
<name>A0A016BXM5_BACFG</name>